<feature type="compositionally biased region" description="Polar residues" evidence="2">
    <location>
        <begin position="1"/>
        <end position="15"/>
    </location>
</feature>
<comment type="similarity">
    <text evidence="1">Belongs to the universal stress protein A family.</text>
</comment>
<dbReference type="PRINTS" id="PR01438">
    <property type="entry name" value="UNVRSLSTRESS"/>
</dbReference>
<evidence type="ECO:0000313" key="4">
    <source>
        <dbReference type="EMBL" id="PSR21605.1"/>
    </source>
</evidence>
<dbReference type="InterPro" id="IPR006015">
    <property type="entry name" value="Universal_stress_UspA"/>
</dbReference>
<sequence>MLHSNGLLSDNGYSSQEEKHGCKSLEEERVVVWNKAAVAVDGSEASYQAVIKAAEMISDTGQLLLIDVKDPAIFIQPAPLGTTYGEPGATENLELLSQEWDQNARVIENKARSLLQSTKVAVQWRVVTVGMGHHGAAQVFLDTATQWEADVIVAGRHHGSRIVEGMFGSFPRWLLNHSSLPVLIVPPRAADVAP</sequence>
<dbReference type="Pfam" id="PF00582">
    <property type="entry name" value="Usp"/>
    <property type="match status" value="1"/>
</dbReference>
<dbReference type="EMBL" id="PXYT01000130">
    <property type="protein sequence ID" value="PSR21605.1"/>
    <property type="molecule type" value="Genomic_DNA"/>
</dbReference>
<accession>A0A2T2WHA5</accession>
<protein>
    <recommendedName>
        <fullName evidence="3">UspA domain-containing protein</fullName>
    </recommendedName>
</protein>
<evidence type="ECO:0000256" key="2">
    <source>
        <dbReference type="SAM" id="MobiDB-lite"/>
    </source>
</evidence>
<dbReference type="PANTHER" id="PTHR31964:SF113">
    <property type="entry name" value="USPA DOMAIN-CONTAINING PROTEIN"/>
    <property type="match status" value="1"/>
</dbReference>
<dbReference type="CDD" id="cd00293">
    <property type="entry name" value="USP-like"/>
    <property type="match status" value="1"/>
</dbReference>
<comment type="caution">
    <text evidence="4">The sequence shown here is derived from an EMBL/GenBank/DDBJ whole genome shotgun (WGS) entry which is preliminary data.</text>
</comment>
<organism evidence="4 5">
    <name type="scientific">Sulfobacillus benefaciens</name>
    <dbReference type="NCBI Taxonomy" id="453960"/>
    <lineage>
        <taxon>Bacteria</taxon>
        <taxon>Bacillati</taxon>
        <taxon>Bacillota</taxon>
        <taxon>Clostridia</taxon>
        <taxon>Eubacteriales</taxon>
        <taxon>Clostridiales Family XVII. Incertae Sedis</taxon>
        <taxon>Sulfobacillus</taxon>
    </lineage>
</organism>
<dbReference type="AlphaFoldDB" id="A0A2T2WHA5"/>
<evidence type="ECO:0000259" key="3">
    <source>
        <dbReference type="Pfam" id="PF00582"/>
    </source>
</evidence>
<evidence type="ECO:0000256" key="1">
    <source>
        <dbReference type="ARBA" id="ARBA00008791"/>
    </source>
</evidence>
<feature type="region of interest" description="Disordered" evidence="2">
    <location>
        <begin position="1"/>
        <end position="20"/>
    </location>
</feature>
<gene>
    <name evidence="4" type="ORF">C7B43_21205</name>
</gene>
<name>A0A2T2WHA5_9FIRM</name>
<feature type="domain" description="UspA" evidence="3">
    <location>
        <begin position="35"/>
        <end position="186"/>
    </location>
</feature>
<dbReference type="InterPro" id="IPR006016">
    <property type="entry name" value="UspA"/>
</dbReference>
<proteinExistence type="inferred from homology"/>
<dbReference type="Gene3D" id="3.40.50.620">
    <property type="entry name" value="HUPs"/>
    <property type="match status" value="1"/>
</dbReference>
<evidence type="ECO:0000313" key="5">
    <source>
        <dbReference type="Proteomes" id="UP000242699"/>
    </source>
</evidence>
<dbReference type="InterPro" id="IPR014729">
    <property type="entry name" value="Rossmann-like_a/b/a_fold"/>
</dbReference>
<reference evidence="4 5" key="1">
    <citation type="journal article" date="2014" name="BMC Genomics">
        <title>Comparison of environmental and isolate Sulfobacillus genomes reveals diverse carbon, sulfur, nitrogen, and hydrogen metabolisms.</title>
        <authorList>
            <person name="Justice N.B."/>
            <person name="Norman A."/>
            <person name="Brown C.T."/>
            <person name="Singh A."/>
            <person name="Thomas B.C."/>
            <person name="Banfield J.F."/>
        </authorList>
    </citation>
    <scope>NUCLEOTIDE SEQUENCE [LARGE SCALE GENOMIC DNA]</scope>
    <source>
        <strain evidence="4">AMDSBA1</strain>
    </source>
</reference>
<dbReference type="SUPFAM" id="SSF52402">
    <property type="entry name" value="Adenine nucleotide alpha hydrolases-like"/>
    <property type="match status" value="1"/>
</dbReference>
<dbReference type="PANTHER" id="PTHR31964">
    <property type="entry name" value="ADENINE NUCLEOTIDE ALPHA HYDROLASES-LIKE SUPERFAMILY PROTEIN"/>
    <property type="match status" value="1"/>
</dbReference>
<dbReference type="Proteomes" id="UP000242699">
    <property type="component" value="Unassembled WGS sequence"/>
</dbReference>